<accession>A0A0N4VFG9</accession>
<dbReference type="InterPro" id="IPR013783">
    <property type="entry name" value="Ig-like_fold"/>
</dbReference>
<dbReference type="EMBL" id="UXUI01009683">
    <property type="protein sequence ID" value="VDD94149.1"/>
    <property type="molecule type" value="Genomic_DNA"/>
</dbReference>
<gene>
    <name evidence="2" type="ORF">EVEC_LOCUS8900</name>
</gene>
<organism evidence="4">
    <name type="scientific">Enterobius vermicularis</name>
    <name type="common">Human pinworm</name>
    <dbReference type="NCBI Taxonomy" id="51028"/>
    <lineage>
        <taxon>Eukaryota</taxon>
        <taxon>Metazoa</taxon>
        <taxon>Ecdysozoa</taxon>
        <taxon>Nematoda</taxon>
        <taxon>Chromadorea</taxon>
        <taxon>Rhabditida</taxon>
        <taxon>Spirurina</taxon>
        <taxon>Oxyuridomorpha</taxon>
        <taxon>Oxyuroidea</taxon>
        <taxon>Oxyuridae</taxon>
        <taxon>Enterobius</taxon>
    </lineage>
</organism>
<reference evidence="2 3" key="2">
    <citation type="submission" date="2018-10" db="EMBL/GenBank/DDBJ databases">
        <authorList>
            <consortium name="Pathogen Informatics"/>
        </authorList>
    </citation>
    <scope>NUCLEOTIDE SEQUENCE [LARGE SCALE GENOMIC DNA]</scope>
</reference>
<protein>
    <submittedName>
        <fullName evidence="4">Ig-like domain-containing protein</fullName>
    </submittedName>
</protein>
<proteinExistence type="predicted"/>
<reference evidence="4" key="1">
    <citation type="submission" date="2017-02" db="UniProtKB">
        <authorList>
            <consortium name="WormBaseParasite"/>
        </authorList>
    </citation>
    <scope>IDENTIFICATION</scope>
</reference>
<evidence type="ECO:0000259" key="1">
    <source>
        <dbReference type="PROSITE" id="PS50835"/>
    </source>
</evidence>
<dbReference type="STRING" id="51028.A0A0N4VFG9"/>
<keyword evidence="3" id="KW-1185">Reference proteome</keyword>
<dbReference type="SUPFAM" id="SSF48726">
    <property type="entry name" value="Immunoglobulin"/>
    <property type="match status" value="1"/>
</dbReference>
<dbReference type="AlphaFoldDB" id="A0A0N4VFG9"/>
<evidence type="ECO:0000313" key="4">
    <source>
        <dbReference type="WBParaSite" id="EVEC_0000949001-mRNA-1"/>
    </source>
</evidence>
<dbReference type="Gene3D" id="2.60.40.10">
    <property type="entry name" value="Immunoglobulins"/>
    <property type="match status" value="1"/>
</dbReference>
<sequence>MGDAYWSPLRTASLNEKSANHRIFKLPRLIVHSDHLYLQKNDENKLSCQIEPGWRSARFSGKVIWFKDGAPITELTRLKDREIFEQGPTLSIRSGRSYVEGNYQCKAEVEGVHLSGDKKVSVKLISGPLKLRKARIARFSDSLPLVVEAEFGEIARIPCDGLPDVVPGPPAIGFHKQEDKKFVNYCAEFISQLHDLHALKEELFCKNGAFPWSGQCQFAFNRRGQNSIAHASKFLTSSERNYSQIEQETIIFDELVF</sequence>
<dbReference type="Proteomes" id="UP000274131">
    <property type="component" value="Unassembled WGS sequence"/>
</dbReference>
<evidence type="ECO:0000313" key="3">
    <source>
        <dbReference type="Proteomes" id="UP000274131"/>
    </source>
</evidence>
<dbReference type="OrthoDB" id="5982258at2759"/>
<dbReference type="InterPro" id="IPR007110">
    <property type="entry name" value="Ig-like_dom"/>
</dbReference>
<evidence type="ECO:0000313" key="2">
    <source>
        <dbReference type="EMBL" id="VDD94149.1"/>
    </source>
</evidence>
<dbReference type="PROSITE" id="PS50835">
    <property type="entry name" value="IG_LIKE"/>
    <property type="match status" value="1"/>
</dbReference>
<feature type="domain" description="Ig-like" evidence="1">
    <location>
        <begin position="27"/>
        <end position="121"/>
    </location>
</feature>
<dbReference type="WBParaSite" id="EVEC_0000949001-mRNA-1">
    <property type="protein sequence ID" value="EVEC_0000949001-mRNA-1"/>
    <property type="gene ID" value="EVEC_0000949001"/>
</dbReference>
<dbReference type="InterPro" id="IPR036179">
    <property type="entry name" value="Ig-like_dom_sf"/>
</dbReference>
<name>A0A0N4VFG9_ENTVE</name>